<accession>A0A1N6WJA3</accession>
<gene>
    <name evidence="2" type="ORF">SAMN05421858_0746</name>
</gene>
<organism evidence="2 3">
    <name type="scientific">Haladaptatus litoreus</name>
    <dbReference type="NCBI Taxonomy" id="553468"/>
    <lineage>
        <taxon>Archaea</taxon>
        <taxon>Methanobacteriati</taxon>
        <taxon>Methanobacteriota</taxon>
        <taxon>Stenosarchaea group</taxon>
        <taxon>Halobacteria</taxon>
        <taxon>Halobacteriales</taxon>
        <taxon>Haladaptataceae</taxon>
        <taxon>Haladaptatus</taxon>
    </lineage>
</organism>
<dbReference type="OrthoDB" id="248366at2157"/>
<keyword evidence="3" id="KW-1185">Reference proteome</keyword>
<keyword evidence="1" id="KW-0472">Membrane</keyword>
<evidence type="ECO:0008006" key="4">
    <source>
        <dbReference type="Google" id="ProtNLM"/>
    </source>
</evidence>
<keyword evidence="1" id="KW-0812">Transmembrane</keyword>
<feature type="transmembrane region" description="Helical" evidence="1">
    <location>
        <begin position="12"/>
        <end position="34"/>
    </location>
</feature>
<dbReference type="AlphaFoldDB" id="A0A1N6WJA3"/>
<proteinExistence type="predicted"/>
<evidence type="ECO:0000256" key="1">
    <source>
        <dbReference type="SAM" id="Phobius"/>
    </source>
</evidence>
<evidence type="ECO:0000313" key="2">
    <source>
        <dbReference type="EMBL" id="SIQ90102.1"/>
    </source>
</evidence>
<dbReference type="Proteomes" id="UP000186914">
    <property type="component" value="Unassembled WGS sequence"/>
</dbReference>
<evidence type="ECO:0000313" key="3">
    <source>
        <dbReference type="Proteomes" id="UP000186914"/>
    </source>
</evidence>
<dbReference type="RefSeq" id="WP_076428044.1">
    <property type="nucleotide sequence ID" value="NZ_FTNO01000001.1"/>
</dbReference>
<feature type="transmembrane region" description="Helical" evidence="1">
    <location>
        <begin position="54"/>
        <end position="78"/>
    </location>
</feature>
<dbReference type="InterPro" id="IPR055942">
    <property type="entry name" value="DUF7520"/>
</dbReference>
<name>A0A1N6WJA3_9EURY</name>
<sequence>MSERVISSRPIFLATATVVVLLAGAIGFVVGTTGQSRGTAMAIFGVSMFEMTPVTMALFGMILTTCVLGLVFGLVTYVSRYDTEQTT</sequence>
<keyword evidence="1" id="KW-1133">Transmembrane helix</keyword>
<dbReference type="Pfam" id="PF24364">
    <property type="entry name" value="DUF7520"/>
    <property type="match status" value="1"/>
</dbReference>
<dbReference type="EMBL" id="FTNO01000001">
    <property type="protein sequence ID" value="SIQ90102.1"/>
    <property type="molecule type" value="Genomic_DNA"/>
</dbReference>
<protein>
    <recommendedName>
        <fullName evidence="4">Cox cluster protein</fullName>
    </recommendedName>
</protein>
<reference evidence="3" key="1">
    <citation type="submission" date="2017-01" db="EMBL/GenBank/DDBJ databases">
        <authorList>
            <person name="Varghese N."/>
            <person name="Submissions S."/>
        </authorList>
    </citation>
    <scope>NUCLEOTIDE SEQUENCE [LARGE SCALE GENOMIC DNA]</scope>
    <source>
        <strain evidence="3">CGMCC 1.7737</strain>
    </source>
</reference>